<dbReference type="PANTHER" id="PTHR38646:SF1">
    <property type="entry name" value="DUF202 DOMAIN-CONTAINING PROTEIN"/>
    <property type="match status" value="1"/>
</dbReference>
<evidence type="ECO:0008006" key="4">
    <source>
        <dbReference type="Google" id="ProtNLM"/>
    </source>
</evidence>
<dbReference type="AlphaFoldDB" id="A0A0F7SRM4"/>
<reference evidence="3" key="1">
    <citation type="submission" date="2014-08" db="EMBL/GenBank/DDBJ databases">
        <authorList>
            <person name="Sharma Rahul"/>
            <person name="Thines Marco"/>
        </authorList>
    </citation>
    <scope>NUCLEOTIDE SEQUENCE</scope>
</reference>
<feature type="region of interest" description="Disordered" evidence="1">
    <location>
        <begin position="137"/>
        <end position="193"/>
    </location>
</feature>
<organism evidence="3">
    <name type="scientific">Phaffia rhodozyma</name>
    <name type="common">Yeast</name>
    <name type="synonym">Xanthophyllomyces dendrorhous</name>
    <dbReference type="NCBI Taxonomy" id="264483"/>
    <lineage>
        <taxon>Eukaryota</taxon>
        <taxon>Fungi</taxon>
        <taxon>Dikarya</taxon>
        <taxon>Basidiomycota</taxon>
        <taxon>Agaricomycotina</taxon>
        <taxon>Tremellomycetes</taxon>
        <taxon>Cystofilobasidiales</taxon>
        <taxon>Mrakiaceae</taxon>
        <taxon>Phaffia</taxon>
    </lineage>
</organism>
<proteinExistence type="predicted"/>
<evidence type="ECO:0000313" key="3">
    <source>
        <dbReference type="EMBL" id="CED82728.1"/>
    </source>
</evidence>
<accession>A0A0F7SRM4</accession>
<feature type="compositionally biased region" description="Polar residues" evidence="1">
    <location>
        <begin position="145"/>
        <end position="163"/>
    </location>
</feature>
<feature type="transmembrane region" description="Helical" evidence="2">
    <location>
        <begin position="62"/>
        <end position="81"/>
    </location>
</feature>
<dbReference type="EMBL" id="LN483142">
    <property type="protein sequence ID" value="CED82728.1"/>
    <property type="molecule type" value="Genomic_DNA"/>
</dbReference>
<feature type="transmembrane region" description="Helical" evidence="2">
    <location>
        <begin position="202"/>
        <end position="232"/>
    </location>
</feature>
<dbReference type="PANTHER" id="PTHR38646">
    <property type="entry name" value="YALI0F00814P"/>
    <property type="match status" value="1"/>
</dbReference>
<keyword evidence="2" id="KW-0812">Transmembrane</keyword>
<keyword evidence="2" id="KW-0472">Membrane</keyword>
<sequence>MRPDDSGVIYRGHRRESFMPLDQAEQVELRARQRTFEGAWTRTALVNLGYGAVVLKVFDRRFLSIGLLYTTLSIVLIIVAVHRGRQSNKSFSDKFPHRYDGETLDASQVLVPTEEPSPITHQIPSVITDAIPVLSPEPFSDPDTSRTPTPVGTPPGMSSQTLTRPLLSGRQSRGGFFKDADSSDAAQNAQQTRQKLDQQKRVFGAPFVTAGGAVLLFSSLVCGMEIALFVLIMKF</sequence>
<name>A0A0F7SRM4_PHARH</name>
<protein>
    <recommendedName>
        <fullName evidence="4">DUF202 domain-containing protein</fullName>
    </recommendedName>
</protein>
<evidence type="ECO:0000256" key="2">
    <source>
        <dbReference type="SAM" id="Phobius"/>
    </source>
</evidence>
<evidence type="ECO:0000256" key="1">
    <source>
        <dbReference type="SAM" id="MobiDB-lite"/>
    </source>
</evidence>
<keyword evidence="2" id="KW-1133">Transmembrane helix</keyword>